<dbReference type="InterPro" id="IPR001087">
    <property type="entry name" value="GDSL"/>
</dbReference>
<evidence type="ECO:0000256" key="1">
    <source>
        <dbReference type="ARBA" id="ARBA00008668"/>
    </source>
</evidence>
<gene>
    <name evidence="4" type="ORF">TEA_021418</name>
</gene>
<dbReference type="InterPro" id="IPR035669">
    <property type="entry name" value="SGNH_plant_lipase-like"/>
</dbReference>
<dbReference type="AlphaFoldDB" id="A0A4S4DUI3"/>
<organism evidence="4 5">
    <name type="scientific">Camellia sinensis var. sinensis</name>
    <name type="common">China tea</name>
    <dbReference type="NCBI Taxonomy" id="542762"/>
    <lineage>
        <taxon>Eukaryota</taxon>
        <taxon>Viridiplantae</taxon>
        <taxon>Streptophyta</taxon>
        <taxon>Embryophyta</taxon>
        <taxon>Tracheophyta</taxon>
        <taxon>Spermatophyta</taxon>
        <taxon>Magnoliopsida</taxon>
        <taxon>eudicotyledons</taxon>
        <taxon>Gunneridae</taxon>
        <taxon>Pentapetalae</taxon>
        <taxon>asterids</taxon>
        <taxon>Ericales</taxon>
        <taxon>Theaceae</taxon>
        <taxon>Camellia</taxon>
    </lineage>
</organism>
<name>A0A4S4DUI3_CAMSN</name>
<keyword evidence="5" id="KW-1185">Reference proteome</keyword>
<dbReference type="Gene3D" id="3.40.50.1110">
    <property type="entry name" value="SGNH hydrolase"/>
    <property type="match status" value="2"/>
</dbReference>
<evidence type="ECO:0000256" key="2">
    <source>
        <dbReference type="SAM" id="MobiDB-lite"/>
    </source>
</evidence>
<dbReference type="GO" id="GO:0016788">
    <property type="term" value="F:hydrolase activity, acting on ester bonds"/>
    <property type="evidence" value="ECO:0007669"/>
    <property type="project" value="InterPro"/>
</dbReference>
<proteinExistence type="inferred from homology"/>
<protein>
    <recommendedName>
        <fullName evidence="6">GDSL esterase/lipase</fullName>
    </recommendedName>
</protein>
<dbReference type="InterPro" id="IPR050592">
    <property type="entry name" value="GDSL_lipolytic_enzyme"/>
</dbReference>
<evidence type="ECO:0000256" key="3">
    <source>
        <dbReference type="SAM" id="SignalP"/>
    </source>
</evidence>
<evidence type="ECO:0008006" key="6">
    <source>
        <dbReference type="Google" id="ProtNLM"/>
    </source>
</evidence>
<keyword evidence="3" id="KW-0732">Signal</keyword>
<reference evidence="4 5" key="1">
    <citation type="journal article" date="2018" name="Proc. Natl. Acad. Sci. U.S.A.">
        <title>Draft genome sequence of Camellia sinensis var. sinensis provides insights into the evolution of the tea genome and tea quality.</title>
        <authorList>
            <person name="Wei C."/>
            <person name="Yang H."/>
            <person name="Wang S."/>
            <person name="Zhao J."/>
            <person name="Liu C."/>
            <person name="Gao L."/>
            <person name="Xia E."/>
            <person name="Lu Y."/>
            <person name="Tai Y."/>
            <person name="She G."/>
            <person name="Sun J."/>
            <person name="Cao H."/>
            <person name="Tong W."/>
            <person name="Gao Q."/>
            <person name="Li Y."/>
            <person name="Deng W."/>
            <person name="Jiang X."/>
            <person name="Wang W."/>
            <person name="Chen Q."/>
            <person name="Zhang S."/>
            <person name="Li H."/>
            <person name="Wu J."/>
            <person name="Wang P."/>
            <person name="Li P."/>
            <person name="Shi C."/>
            <person name="Zheng F."/>
            <person name="Jian J."/>
            <person name="Huang B."/>
            <person name="Shan D."/>
            <person name="Shi M."/>
            <person name="Fang C."/>
            <person name="Yue Y."/>
            <person name="Li F."/>
            <person name="Li D."/>
            <person name="Wei S."/>
            <person name="Han B."/>
            <person name="Jiang C."/>
            <person name="Yin Y."/>
            <person name="Xia T."/>
            <person name="Zhang Z."/>
            <person name="Bennetzen J.L."/>
            <person name="Zhao S."/>
            <person name="Wan X."/>
        </authorList>
    </citation>
    <scope>NUCLEOTIDE SEQUENCE [LARGE SCALE GENOMIC DNA]</scope>
    <source>
        <strain evidence="5">cv. Shuchazao</strain>
        <tissue evidence="4">Leaf</tissue>
    </source>
</reference>
<sequence length="408" mass="44639">MAYMLSTPLLLLTQFLALMVPFLEGKATAKVPAVIVFGDSSVDAGNNNQIPTIVRSNFEPYGRDFEGGRATGRFSNGRIPTDFISEAFGLGPTVPAYLDPSYNISDFAIGVSFASAGTGYDNVTSDVLQTPTQKGGAPPDDLQASSGGEGGSPPANPSVQELEEQSMKRLSLSADVARVPPAVCLNAVGPSCLGGLQLFWAFVPLWKELGYYKEYQNKLRAYLGEQKANETLTKALYVMSLGTNDFLENYYTLPKRRSHYNIDQYQVLLIGIAKKFFKSLYGLGARKISLGGLPPMGCLPLERTTNVKGGNECVQSYNVVAMNFNDKLRDLVEEVNKEMPGVRMVFANPYPILMEIVQKPSLYVQYNQTAQALMGNVGFGCEVKRTLIIRFKLGNGNMDTNRDEHVPD</sequence>
<feature type="region of interest" description="Disordered" evidence="2">
    <location>
        <begin position="124"/>
        <end position="164"/>
    </location>
</feature>
<evidence type="ECO:0000313" key="5">
    <source>
        <dbReference type="Proteomes" id="UP000306102"/>
    </source>
</evidence>
<feature type="chain" id="PRO_5020208673" description="GDSL esterase/lipase" evidence="3">
    <location>
        <begin position="26"/>
        <end position="408"/>
    </location>
</feature>
<dbReference type="InterPro" id="IPR036514">
    <property type="entry name" value="SGNH_hydro_sf"/>
</dbReference>
<comment type="caution">
    <text evidence="4">The sequence shown here is derived from an EMBL/GenBank/DDBJ whole genome shotgun (WGS) entry which is preliminary data.</text>
</comment>
<dbReference type="CDD" id="cd01837">
    <property type="entry name" value="SGNH_plant_lipase_like"/>
    <property type="match status" value="1"/>
</dbReference>
<accession>A0A4S4DUI3</accession>
<feature type="compositionally biased region" description="Polar residues" evidence="2">
    <location>
        <begin position="124"/>
        <end position="133"/>
    </location>
</feature>
<feature type="signal peptide" evidence="3">
    <location>
        <begin position="1"/>
        <end position="25"/>
    </location>
</feature>
<evidence type="ECO:0000313" key="4">
    <source>
        <dbReference type="EMBL" id="THG06941.1"/>
    </source>
</evidence>
<dbReference type="Proteomes" id="UP000306102">
    <property type="component" value="Unassembled WGS sequence"/>
</dbReference>
<dbReference type="EMBL" id="SDRB02010348">
    <property type="protein sequence ID" value="THG06941.1"/>
    <property type="molecule type" value="Genomic_DNA"/>
</dbReference>
<dbReference type="PANTHER" id="PTHR45642:SF46">
    <property type="entry name" value="OS06G0636700 PROTEIN"/>
    <property type="match status" value="1"/>
</dbReference>
<comment type="similarity">
    <text evidence="1">Belongs to the 'GDSL' lipolytic enzyme family.</text>
</comment>
<dbReference type="STRING" id="542762.A0A4S4DUI3"/>
<dbReference type="PANTHER" id="PTHR45642">
    <property type="entry name" value="GDSL ESTERASE/LIPASE EXL3"/>
    <property type="match status" value="1"/>
</dbReference>
<dbReference type="Pfam" id="PF00657">
    <property type="entry name" value="Lipase_GDSL"/>
    <property type="match status" value="1"/>
</dbReference>